<evidence type="ECO:0000256" key="2">
    <source>
        <dbReference type="PROSITE-ProRule" id="PRU01282"/>
    </source>
</evidence>
<dbReference type="KEGG" id="bsto:C0V70_03155"/>
<dbReference type="Gene3D" id="3.40.30.10">
    <property type="entry name" value="Glutaredoxin"/>
    <property type="match status" value="1"/>
</dbReference>
<evidence type="ECO:0000313" key="3">
    <source>
        <dbReference type="EMBL" id="AUN97121.1"/>
    </source>
</evidence>
<comment type="similarity">
    <text evidence="1 2">Belongs to the ArsC family.</text>
</comment>
<dbReference type="InterPro" id="IPR036249">
    <property type="entry name" value="Thioredoxin-like_sf"/>
</dbReference>
<keyword evidence="4" id="KW-1185">Reference proteome</keyword>
<dbReference type="RefSeq" id="WP_102242416.1">
    <property type="nucleotide sequence ID" value="NZ_CP025704.1"/>
</dbReference>
<accession>A0A2K9NNM0</accession>
<dbReference type="InterPro" id="IPR006504">
    <property type="entry name" value="Tscrpt_reg_Spx/MgsR"/>
</dbReference>
<dbReference type="Proteomes" id="UP000235584">
    <property type="component" value="Chromosome"/>
</dbReference>
<dbReference type="EMBL" id="CP025704">
    <property type="protein sequence ID" value="AUN97121.1"/>
    <property type="molecule type" value="Genomic_DNA"/>
</dbReference>
<dbReference type="NCBIfam" id="TIGR01617">
    <property type="entry name" value="arsC_related"/>
    <property type="match status" value="1"/>
</dbReference>
<protein>
    <submittedName>
        <fullName evidence="3">Arsenate reductase</fullName>
    </submittedName>
</protein>
<dbReference type="AlphaFoldDB" id="A0A2K9NNM0"/>
<dbReference type="PANTHER" id="PTHR30041">
    <property type="entry name" value="ARSENATE REDUCTASE"/>
    <property type="match status" value="1"/>
</dbReference>
<proteinExistence type="inferred from homology"/>
<evidence type="ECO:0000313" key="4">
    <source>
        <dbReference type="Proteomes" id="UP000235584"/>
    </source>
</evidence>
<reference evidence="3 4" key="1">
    <citation type="submission" date="2018-01" db="EMBL/GenBank/DDBJ databases">
        <title>Complete genome sequence of Bacteriovorax stolpii DSM12778.</title>
        <authorList>
            <person name="Tang B."/>
            <person name="Chang J."/>
        </authorList>
    </citation>
    <scope>NUCLEOTIDE SEQUENCE [LARGE SCALE GENOMIC DNA]</scope>
    <source>
        <strain evidence="3 4">DSM 12778</strain>
    </source>
</reference>
<sequence length="111" mass="12830">MFTMYAIPNCDTVKKARTFLDKKKIAYEFVDFKKTPPTKEQIKRWADFMGELPANKKGTTYKKVKDEFEALTPAKKIDFMIENSSMIKRPVLEKNGKTLAIGFDEETYGGF</sequence>
<gene>
    <name evidence="3" type="ORF">C0V70_03155</name>
</gene>
<evidence type="ECO:0000256" key="1">
    <source>
        <dbReference type="ARBA" id="ARBA00007198"/>
    </source>
</evidence>
<dbReference type="SUPFAM" id="SSF52833">
    <property type="entry name" value="Thioredoxin-like"/>
    <property type="match status" value="1"/>
</dbReference>
<dbReference type="PANTHER" id="PTHR30041:SF8">
    <property type="entry name" value="PROTEIN YFFB"/>
    <property type="match status" value="1"/>
</dbReference>
<dbReference type="Pfam" id="PF03960">
    <property type="entry name" value="ArsC"/>
    <property type="match status" value="1"/>
</dbReference>
<name>A0A2K9NNM0_BACTC</name>
<organism evidence="3 4">
    <name type="scientific">Bacteriovorax stolpii</name>
    <name type="common">Bdellovibrio stolpii</name>
    <dbReference type="NCBI Taxonomy" id="960"/>
    <lineage>
        <taxon>Bacteria</taxon>
        <taxon>Pseudomonadati</taxon>
        <taxon>Bdellovibrionota</taxon>
        <taxon>Bacteriovoracia</taxon>
        <taxon>Bacteriovoracales</taxon>
        <taxon>Bacteriovoracaceae</taxon>
        <taxon>Bacteriovorax</taxon>
    </lineage>
</organism>
<dbReference type="PROSITE" id="PS51353">
    <property type="entry name" value="ARSC"/>
    <property type="match status" value="1"/>
</dbReference>
<dbReference type="InterPro" id="IPR006660">
    <property type="entry name" value="Arsenate_reductase-like"/>
</dbReference>